<dbReference type="InterPro" id="IPR035983">
    <property type="entry name" value="Hect_E3_ubiquitin_ligase"/>
</dbReference>
<evidence type="ECO:0008006" key="4">
    <source>
        <dbReference type="Google" id="ProtNLM"/>
    </source>
</evidence>
<organism evidence="2 3">
    <name type="scientific">Acropora cervicornis</name>
    <name type="common">Staghorn coral</name>
    <dbReference type="NCBI Taxonomy" id="6130"/>
    <lineage>
        <taxon>Eukaryota</taxon>
        <taxon>Metazoa</taxon>
        <taxon>Cnidaria</taxon>
        <taxon>Anthozoa</taxon>
        <taxon>Hexacorallia</taxon>
        <taxon>Scleractinia</taxon>
        <taxon>Astrocoeniina</taxon>
        <taxon>Acroporidae</taxon>
        <taxon>Acropora</taxon>
    </lineage>
</organism>
<feature type="compositionally biased region" description="Acidic residues" evidence="1">
    <location>
        <begin position="17"/>
        <end position="35"/>
    </location>
</feature>
<protein>
    <recommendedName>
        <fullName evidence="4">HECT domain-containing protein</fullName>
    </recommendedName>
</protein>
<keyword evidence="3" id="KW-1185">Reference proteome</keyword>
<comment type="caution">
    <text evidence="2">The sequence shown here is derived from an EMBL/GenBank/DDBJ whole genome shotgun (WGS) entry which is preliminary data.</text>
</comment>
<proteinExistence type="predicted"/>
<dbReference type="Proteomes" id="UP001249851">
    <property type="component" value="Unassembled WGS sequence"/>
</dbReference>
<feature type="compositionally biased region" description="Basic and acidic residues" evidence="1">
    <location>
        <begin position="41"/>
        <end position="51"/>
    </location>
</feature>
<dbReference type="Gene3D" id="3.90.1750.10">
    <property type="entry name" value="Hect, E3 ligase catalytic domains"/>
    <property type="match status" value="1"/>
</dbReference>
<dbReference type="SUPFAM" id="SSF56204">
    <property type="entry name" value="Hect, E3 ligase catalytic domain"/>
    <property type="match status" value="1"/>
</dbReference>
<dbReference type="EMBL" id="JARQWQ010000022">
    <property type="protein sequence ID" value="KAK2564563.1"/>
    <property type="molecule type" value="Genomic_DNA"/>
</dbReference>
<reference evidence="2" key="2">
    <citation type="journal article" date="2023" name="Science">
        <title>Genomic signatures of disease resistance in endangered staghorn corals.</title>
        <authorList>
            <person name="Vollmer S.V."/>
            <person name="Selwyn J.D."/>
            <person name="Despard B.A."/>
            <person name="Roesel C.L."/>
        </authorList>
    </citation>
    <scope>NUCLEOTIDE SEQUENCE</scope>
    <source>
        <strain evidence="2">K2</strain>
    </source>
</reference>
<sequence>MASYTLNQVLDMLWNESGDEEDISGNEFDENDEAYASESDSSDHDSSRSSEEELEDNDPDRSERVPSKTDQLIEEIIKKGTSDLVEILHFLQKELWQRPHLDVTSESELMQGGTNYISIDRLDIKKTPFTEFATRENFHITFEVDFMGEKARDLGGPRKEWIRLMNLAIKEKYFHHGLREHLSDDYFYVGIMMGALLQNGQLPTFLPVNCNNRH</sequence>
<dbReference type="GO" id="GO:0004842">
    <property type="term" value="F:ubiquitin-protein transferase activity"/>
    <property type="evidence" value="ECO:0007669"/>
    <property type="project" value="InterPro"/>
</dbReference>
<reference evidence="2" key="1">
    <citation type="journal article" date="2023" name="G3 (Bethesda)">
        <title>Whole genome assembly and annotation of the endangered Caribbean coral Acropora cervicornis.</title>
        <authorList>
            <person name="Selwyn J.D."/>
            <person name="Vollmer S.V."/>
        </authorList>
    </citation>
    <scope>NUCLEOTIDE SEQUENCE</scope>
    <source>
        <strain evidence="2">K2</strain>
    </source>
</reference>
<gene>
    <name evidence="2" type="ORF">P5673_012014</name>
</gene>
<evidence type="ECO:0000256" key="1">
    <source>
        <dbReference type="SAM" id="MobiDB-lite"/>
    </source>
</evidence>
<evidence type="ECO:0000313" key="3">
    <source>
        <dbReference type="Proteomes" id="UP001249851"/>
    </source>
</evidence>
<feature type="region of interest" description="Disordered" evidence="1">
    <location>
        <begin position="17"/>
        <end position="69"/>
    </location>
</feature>
<evidence type="ECO:0000313" key="2">
    <source>
        <dbReference type="EMBL" id="KAK2564563.1"/>
    </source>
</evidence>
<dbReference type="AlphaFoldDB" id="A0AAD9QNK5"/>
<accession>A0AAD9QNK5</accession>
<name>A0AAD9QNK5_ACRCE</name>